<dbReference type="PANTHER" id="PTHR33495:SF2">
    <property type="entry name" value="ANTI-SIGMA FACTOR ANTAGONIST TM_1081-RELATED"/>
    <property type="match status" value="1"/>
</dbReference>
<dbReference type="Proteomes" id="UP000253094">
    <property type="component" value="Unassembled WGS sequence"/>
</dbReference>
<evidence type="ECO:0000313" key="5">
    <source>
        <dbReference type="EMBL" id="RCG30361.1"/>
    </source>
</evidence>
<reference evidence="5 6" key="1">
    <citation type="submission" date="2018-06" db="EMBL/GenBank/DDBJ databases">
        <title>Sphaerisporangium craniellae sp. nov., isolated from a marine sponge in the South China Sea.</title>
        <authorList>
            <person name="Li L."/>
        </authorList>
    </citation>
    <scope>NUCLEOTIDE SEQUENCE [LARGE SCALE GENOMIC DNA]</scope>
    <source>
        <strain evidence="5 6">CCTCC AA 208026</strain>
    </source>
</reference>
<dbReference type="InterPro" id="IPR036513">
    <property type="entry name" value="STAS_dom_sf"/>
</dbReference>
<dbReference type="EMBL" id="QOIL01000008">
    <property type="protein sequence ID" value="RCG30361.1"/>
    <property type="molecule type" value="Genomic_DNA"/>
</dbReference>
<gene>
    <name evidence="5" type="ORF">DQ384_16690</name>
</gene>
<protein>
    <recommendedName>
        <fullName evidence="2">Anti-sigma factor antagonist</fullName>
    </recommendedName>
</protein>
<proteinExistence type="inferred from homology"/>
<organism evidence="5 6">
    <name type="scientific">Sphaerisporangium album</name>
    <dbReference type="NCBI Taxonomy" id="509200"/>
    <lineage>
        <taxon>Bacteria</taxon>
        <taxon>Bacillati</taxon>
        <taxon>Actinomycetota</taxon>
        <taxon>Actinomycetes</taxon>
        <taxon>Streptosporangiales</taxon>
        <taxon>Streptosporangiaceae</taxon>
        <taxon>Sphaerisporangium</taxon>
    </lineage>
</organism>
<feature type="domain" description="STAS" evidence="4">
    <location>
        <begin position="21"/>
        <end position="130"/>
    </location>
</feature>
<evidence type="ECO:0000256" key="1">
    <source>
        <dbReference type="ARBA" id="ARBA00009013"/>
    </source>
</evidence>
<dbReference type="Pfam" id="PF01740">
    <property type="entry name" value="STAS"/>
    <property type="match status" value="1"/>
</dbReference>
<dbReference type="GO" id="GO:0043856">
    <property type="term" value="F:anti-sigma factor antagonist activity"/>
    <property type="evidence" value="ECO:0007669"/>
    <property type="project" value="InterPro"/>
</dbReference>
<feature type="region of interest" description="Disordered" evidence="3">
    <location>
        <begin position="1"/>
        <end position="20"/>
    </location>
</feature>
<dbReference type="SUPFAM" id="SSF52091">
    <property type="entry name" value="SpoIIaa-like"/>
    <property type="match status" value="1"/>
</dbReference>
<evidence type="ECO:0000313" key="6">
    <source>
        <dbReference type="Proteomes" id="UP000253094"/>
    </source>
</evidence>
<dbReference type="InterPro" id="IPR003658">
    <property type="entry name" value="Anti-sigma_ant"/>
</dbReference>
<evidence type="ECO:0000256" key="2">
    <source>
        <dbReference type="RuleBase" id="RU003749"/>
    </source>
</evidence>
<dbReference type="OrthoDB" id="9793697at2"/>
<sequence>MKSPDEPQGSTPSPLGPQWEMNISEERRGDVRVVSVSGATDYHTAPRLGAYLAQRFADPEVRHVVLEMSGVEFCDSSGIGALVMAYKQSRSADATFRVARVHPNVRRILELAQLTSILPIYPTVEAALTP</sequence>
<dbReference type="NCBIfam" id="TIGR00377">
    <property type="entry name" value="ant_ant_sig"/>
    <property type="match status" value="1"/>
</dbReference>
<name>A0A367FJB4_9ACTN</name>
<evidence type="ECO:0000259" key="4">
    <source>
        <dbReference type="PROSITE" id="PS50801"/>
    </source>
</evidence>
<comment type="similarity">
    <text evidence="1 2">Belongs to the anti-sigma-factor antagonist family.</text>
</comment>
<accession>A0A367FJB4</accession>
<dbReference type="PANTHER" id="PTHR33495">
    <property type="entry name" value="ANTI-SIGMA FACTOR ANTAGONIST TM_1081-RELATED-RELATED"/>
    <property type="match status" value="1"/>
</dbReference>
<dbReference type="CDD" id="cd07043">
    <property type="entry name" value="STAS_anti-anti-sigma_factors"/>
    <property type="match status" value="1"/>
</dbReference>
<evidence type="ECO:0000256" key="3">
    <source>
        <dbReference type="SAM" id="MobiDB-lite"/>
    </source>
</evidence>
<dbReference type="Gene3D" id="3.30.750.24">
    <property type="entry name" value="STAS domain"/>
    <property type="match status" value="1"/>
</dbReference>
<dbReference type="AlphaFoldDB" id="A0A367FJB4"/>
<keyword evidence="6" id="KW-1185">Reference proteome</keyword>
<comment type="caution">
    <text evidence="5">The sequence shown here is derived from an EMBL/GenBank/DDBJ whole genome shotgun (WGS) entry which is preliminary data.</text>
</comment>
<dbReference type="PROSITE" id="PS50801">
    <property type="entry name" value="STAS"/>
    <property type="match status" value="1"/>
</dbReference>
<dbReference type="InterPro" id="IPR002645">
    <property type="entry name" value="STAS_dom"/>
</dbReference>
<dbReference type="RefSeq" id="WP_114029723.1">
    <property type="nucleotide sequence ID" value="NZ_QOIL01000008.1"/>
</dbReference>